<feature type="compositionally biased region" description="Basic residues" evidence="5">
    <location>
        <begin position="331"/>
        <end position="347"/>
    </location>
</feature>
<dbReference type="PROSITE" id="PS01359">
    <property type="entry name" value="ZF_PHD_1"/>
    <property type="match status" value="1"/>
</dbReference>
<feature type="compositionally biased region" description="Basic residues" evidence="5">
    <location>
        <begin position="1275"/>
        <end position="1284"/>
    </location>
</feature>
<feature type="compositionally biased region" description="Basic and acidic residues" evidence="5">
    <location>
        <begin position="1528"/>
        <end position="1541"/>
    </location>
</feature>
<feature type="compositionally biased region" description="Low complexity" evidence="5">
    <location>
        <begin position="708"/>
        <end position="727"/>
    </location>
</feature>
<evidence type="ECO:0000313" key="9">
    <source>
        <dbReference type="Proteomes" id="UP000257200"/>
    </source>
</evidence>
<dbReference type="InParanoid" id="A0A3Q1FS82"/>
<evidence type="ECO:0000256" key="3">
    <source>
        <dbReference type="ARBA" id="ARBA00022833"/>
    </source>
</evidence>
<feature type="region of interest" description="Disordered" evidence="5">
    <location>
        <begin position="1"/>
        <end position="91"/>
    </location>
</feature>
<feature type="compositionally biased region" description="Basic residues" evidence="5">
    <location>
        <begin position="1128"/>
        <end position="1139"/>
    </location>
</feature>
<dbReference type="SMART" id="SM00249">
    <property type="entry name" value="PHD"/>
    <property type="match status" value="1"/>
</dbReference>
<sequence length="1751" mass="193860">MDEDDSQDELINRSTSHSKGKRAALWAISDDSDNCEEESEEGESDSGEEGEDDEENEEENEEEDDEEEEEDAKPSDGAFGGTSTDFAGMSSDEDSDKCPICLNSFNSQPVATPENCEHYFCFDCILEWAKNANSCPVDRIAFNSIYLRKCYGGKVKKMITVQKPVKEGQEETVDLTLEQTNCEVCGGSDREDRLLLCDGCDAGYHMECLTPPLDSVPVEEWFCPECEANNRNSRVSAEEVSDTDSLPSTARSATSRSQPRGAGPTRAIARTQQSERVRANVNRHRITQARTSQLAPTYLMQSTWLDETINAVVAGLNTSVYIRDFTPRIPSSRRRKTGRRRKVRSKKTSSANGKKGKTATTGVKKRKRKVRRTKSKKNMMLKKKPTARSRIANNLGIVKDKKSSSLPTVYRPSEHTLSNMRADIGAASLSIYGDPFDLDPFVDREEDEQQAHVTSLLEAKRRGISRSALRSHQPVARPVTASLSRRGLAVPHSADVVEAAPVPDLLGSILSGQSMLLMDSSDVVINRDGSLKAAKPMMPSTLMPGCSKSSSSGDTGTLNHPGMSPSQGDTSLPLHHNGDLPGSSRSSMNRPLSQSSSHLPPFLSSSASHTPPPPHSDLPLRGHPSLQPPHPNRPTATLSPWRTNGVGARREATSSSVHPPPDSSSKSKGMAPSHSQPKKAPTKPMWVDVAVLPRIPKIKREGSSVTNGGTSQSGSSRDSSSHSVTGSNGYGMPETSMNSLAGDKGRRQSVDQQKGQSDSQTQRHRSDGASSSSAFSNSFASSSSSSTGSLAGQSRYSSSSSSSSTVSFRINSSGNSWHSRRLNIASSPASGNTMQESWRKKEDEARKRQLHRDKQMLLASRTPVGKEQENNMYDPFNPTLSDSGSSGDEAESTSLDSSSRQATSERKSSSLGNEEGLVQTKQDLVPVKTETQEPEMSQEEPRRAQENMTQEVRGSELSVKAERESRLIDIKTEKQTLFLNTKVKKEPGLDDADELEGCDDKSKSYLNSQTTDATSTAHQSLEFLKTEREPQEEENGHCAGTNYKDDSSRASSSAATKKKQKEETKSESPSCSKSPLRDLGHKKKTSKDLKEQHSSSSETDRGRGGDRHVSGQGDRKKEKDKDKERSSRRSRSRERRRGHSTSDSSQPNSPDRSHRKRRRSRSRSRDETRRRRSRSGSSSSSRERSRRKKQKRRSKERYDDRERDHERRRASKDKRRGRSRSKSQSKSRSRSRSRSKDRKRVPSKSRSRSRERRKDHTRPQHPSVSSRDKVESRSKDKRRHRSRSNSRDRRKDVSSKSAQKTAGSSVSSSKDTKRLQDKKKEKDIPQSSIQDGKVDKVNKQELLSRSFTSKVKKESKDLGSDSQATSTELTKPMKAAKEIKKEKQLSLDMFEDCTIDKPIKKEEADTPCLTVNKNVDEGFKDSIKIEACEISVTKSEPSSPELCILLPVTSSSTLTTPVKADSLQDTVSQSRAVSVDFVKQENTVELTVPVKQEVQQTSDSDDDFNVDVMLDNLDYVKSENTEGSEAAVKQEKEETEGKNEAEPVLTLVGAKSKTQVKRVTWNIQEPEGPQPEKSASKVALYKLKLKQEGIRRPSLAVQTSSQDITGAVCDAPKKVAAVVSLSTSSKSDGLHAGELSSTGQGEGEEGDLSRKDKQYLKKLHMQERAIEEVKLAIKPFYQRRDINKDEYKEILRKAVQKVCHSKSGEINPVKVGNLVKAYVDKYKHARKHKKGEDSGKVQEVQAEPMQISDSP</sequence>
<feature type="compositionally biased region" description="Polar residues" evidence="5">
    <location>
        <begin position="1360"/>
        <end position="1369"/>
    </location>
</feature>
<feature type="region of interest" description="Disordered" evidence="5">
    <location>
        <begin position="233"/>
        <end position="276"/>
    </location>
</feature>
<dbReference type="InterPro" id="IPR047157">
    <property type="entry name" value="PHRF1/Atg35"/>
</dbReference>
<dbReference type="PROSITE" id="PS50089">
    <property type="entry name" value="ZF_RING_2"/>
    <property type="match status" value="1"/>
</dbReference>
<dbReference type="CDD" id="cd16635">
    <property type="entry name" value="mRING-HC-C3HC3D_PHRF1"/>
    <property type="match status" value="1"/>
</dbReference>
<dbReference type="Pfam" id="PF00628">
    <property type="entry name" value="PHD"/>
    <property type="match status" value="1"/>
</dbReference>
<feature type="region of interest" description="Disordered" evidence="5">
    <location>
        <begin position="534"/>
        <end position="963"/>
    </location>
</feature>
<feature type="compositionally biased region" description="Polar residues" evidence="5">
    <location>
        <begin position="547"/>
        <end position="570"/>
    </location>
</feature>
<dbReference type="PROSITE" id="PS50016">
    <property type="entry name" value="ZF_PHD_2"/>
    <property type="match status" value="1"/>
</dbReference>
<evidence type="ECO:0000256" key="2">
    <source>
        <dbReference type="ARBA" id="ARBA00022771"/>
    </source>
</evidence>
<organism evidence="8 9">
    <name type="scientific">Acanthochromis polyacanthus</name>
    <name type="common">spiny chromis</name>
    <dbReference type="NCBI Taxonomy" id="80966"/>
    <lineage>
        <taxon>Eukaryota</taxon>
        <taxon>Metazoa</taxon>
        <taxon>Chordata</taxon>
        <taxon>Craniata</taxon>
        <taxon>Vertebrata</taxon>
        <taxon>Euteleostomi</taxon>
        <taxon>Actinopterygii</taxon>
        <taxon>Neopterygii</taxon>
        <taxon>Teleostei</taxon>
        <taxon>Neoteleostei</taxon>
        <taxon>Acanthomorphata</taxon>
        <taxon>Ovalentaria</taxon>
        <taxon>Pomacentridae</taxon>
        <taxon>Acanthochromis</taxon>
    </lineage>
</organism>
<feature type="compositionally biased region" description="Basic residues" evidence="5">
    <location>
        <begin position="363"/>
        <end position="385"/>
    </location>
</feature>
<accession>A0A3Q1FS82</accession>
<feature type="compositionally biased region" description="Basic and acidic residues" evidence="5">
    <location>
        <begin position="1196"/>
        <end position="1207"/>
    </location>
</feature>
<feature type="domain" description="RING-type" evidence="7">
    <location>
        <begin position="98"/>
        <end position="139"/>
    </location>
</feature>
<dbReference type="InterPro" id="IPR057031">
    <property type="entry name" value="SFR19-like_C"/>
</dbReference>
<dbReference type="SUPFAM" id="SSF57903">
    <property type="entry name" value="FYVE/PHD zinc finger"/>
    <property type="match status" value="1"/>
</dbReference>
<feature type="region of interest" description="Disordered" evidence="5">
    <location>
        <begin position="1621"/>
        <end position="1654"/>
    </location>
</feature>
<feature type="compositionally biased region" description="Polar residues" evidence="5">
    <location>
        <begin position="1141"/>
        <end position="1150"/>
    </location>
</feature>
<dbReference type="GO" id="GO:0008270">
    <property type="term" value="F:zinc ion binding"/>
    <property type="evidence" value="ECO:0007669"/>
    <property type="project" value="UniProtKB-KW"/>
</dbReference>
<feature type="compositionally biased region" description="Polar residues" evidence="5">
    <location>
        <begin position="1004"/>
        <end position="1019"/>
    </location>
</feature>
<dbReference type="InterPro" id="IPR001841">
    <property type="entry name" value="Znf_RING"/>
</dbReference>
<keyword evidence="2 4" id="KW-0863">Zinc-finger</keyword>
<proteinExistence type="predicted"/>
<feature type="compositionally biased region" description="Polar residues" evidence="5">
    <location>
        <begin position="1298"/>
        <end position="1309"/>
    </location>
</feature>
<dbReference type="SUPFAM" id="SSF57850">
    <property type="entry name" value="RING/U-box"/>
    <property type="match status" value="1"/>
</dbReference>
<feature type="compositionally biased region" description="Basic and acidic residues" evidence="5">
    <location>
        <begin position="837"/>
        <end position="855"/>
    </location>
</feature>
<dbReference type="InterPro" id="IPR019786">
    <property type="entry name" value="Zinc_finger_PHD-type_CS"/>
</dbReference>
<reference evidence="8" key="2">
    <citation type="submission" date="2025-09" db="UniProtKB">
        <authorList>
            <consortium name="Ensembl"/>
        </authorList>
    </citation>
    <scope>IDENTIFICATION</scope>
</reference>
<feature type="compositionally biased region" description="Basic residues" evidence="5">
    <location>
        <begin position="1208"/>
        <end position="1251"/>
    </location>
</feature>
<dbReference type="Ensembl" id="ENSAPOT00000030194.1">
    <property type="protein sequence ID" value="ENSAPOP00000020103.1"/>
    <property type="gene ID" value="ENSAPOG00000023634.1"/>
</dbReference>
<dbReference type="PANTHER" id="PTHR12618:SF20">
    <property type="entry name" value="PHD AND RING FINGER DOMAIN-CONTAINING PROTEIN 1"/>
    <property type="match status" value="1"/>
</dbReference>
<feature type="compositionally biased region" description="Acidic residues" evidence="5">
    <location>
        <begin position="30"/>
        <end position="71"/>
    </location>
</feature>
<feature type="compositionally biased region" description="Low complexity" evidence="5">
    <location>
        <begin position="591"/>
        <end position="609"/>
    </location>
</feature>
<dbReference type="InterPro" id="IPR013083">
    <property type="entry name" value="Znf_RING/FYVE/PHD"/>
</dbReference>
<evidence type="ECO:0000256" key="4">
    <source>
        <dbReference type="PROSITE-ProRule" id="PRU00175"/>
    </source>
</evidence>
<feature type="compositionally biased region" description="Basic and acidic residues" evidence="5">
    <location>
        <begin position="1310"/>
        <end position="1324"/>
    </location>
</feature>
<dbReference type="SMART" id="SM00184">
    <property type="entry name" value="RING"/>
    <property type="match status" value="2"/>
</dbReference>
<evidence type="ECO:0000259" key="7">
    <source>
        <dbReference type="PROSITE" id="PS50089"/>
    </source>
</evidence>
<evidence type="ECO:0000313" key="8">
    <source>
        <dbReference type="Ensembl" id="ENSAPOP00000020103.1"/>
    </source>
</evidence>
<keyword evidence="9" id="KW-1185">Reference proteome</keyword>
<dbReference type="Gene3D" id="3.30.40.10">
    <property type="entry name" value="Zinc/RING finger domain, C3HC4 (zinc finger)"/>
    <property type="match status" value="2"/>
</dbReference>
<dbReference type="Pfam" id="PF13639">
    <property type="entry name" value="zf-RING_2"/>
    <property type="match status" value="1"/>
</dbReference>
<evidence type="ECO:0000256" key="5">
    <source>
        <dbReference type="SAM" id="MobiDB-lite"/>
    </source>
</evidence>
<feature type="compositionally biased region" description="Basic residues" evidence="5">
    <location>
        <begin position="1184"/>
        <end position="1195"/>
    </location>
</feature>
<feature type="region of interest" description="Disordered" evidence="5">
    <location>
        <begin position="1723"/>
        <end position="1751"/>
    </location>
</feature>
<dbReference type="CDD" id="cd15536">
    <property type="entry name" value="PHD_PHRF1"/>
    <property type="match status" value="1"/>
</dbReference>
<dbReference type="STRING" id="80966.ENSAPOP00000020103"/>
<feature type="region of interest" description="Disordered" evidence="5">
    <location>
        <begin position="1519"/>
        <end position="1549"/>
    </location>
</feature>
<feature type="compositionally biased region" description="Polar residues" evidence="5">
    <location>
        <begin position="243"/>
        <end position="258"/>
    </location>
</feature>
<feature type="compositionally biased region" description="Basic residues" evidence="5">
    <location>
        <begin position="1153"/>
        <end position="1162"/>
    </location>
</feature>
<feature type="compositionally biased region" description="Polar residues" evidence="5">
    <location>
        <begin position="750"/>
        <end position="760"/>
    </location>
</feature>
<protein>
    <submittedName>
        <fullName evidence="8">PHD and ring finger domains 1</fullName>
    </submittedName>
</protein>
<dbReference type="Proteomes" id="UP000257200">
    <property type="component" value="Unplaced"/>
</dbReference>
<dbReference type="InterPro" id="IPR019787">
    <property type="entry name" value="Znf_PHD-finger"/>
</dbReference>
<dbReference type="InterPro" id="IPR001965">
    <property type="entry name" value="Znf_PHD"/>
</dbReference>
<keyword evidence="3" id="KW-0862">Zinc</keyword>
<feature type="domain" description="PHD-type" evidence="6">
    <location>
        <begin position="179"/>
        <end position="229"/>
    </location>
</feature>
<reference evidence="8" key="1">
    <citation type="submission" date="2025-08" db="UniProtKB">
        <authorList>
            <consortium name="Ensembl"/>
        </authorList>
    </citation>
    <scope>IDENTIFICATION</scope>
</reference>
<feature type="region of interest" description="Disordered" evidence="5">
    <location>
        <begin position="979"/>
        <end position="1377"/>
    </location>
</feature>
<dbReference type="PROSITE" id="PS00518">
    <property type="entry name" value="ZF_RING_1"/>
    <property type="match status" value="1"/>
</dbReference>
<name>A0A3Q1FS82_9TELE</name>
<dbReference type="InterPro" id="IPR011011">
    <property type="entry name" value="Znf_FYVE_PHD"/>
</dbReference>
<keyword evidence="1" id="KW-0479">Metal-binding</keyword>
<dbReference type="InterPro" id="IPR017907">
    <property type="entry name" value="Znf_RING_CS"/>
</dbReference>
<feature type="region of interest" description="Disordered" evidence="5">
    <location>
        <begin position="330"/>
        <end position="385"/>
    </location>
</feature>
<feature type="compositionally biased region" description="Polar residues" evidence="5">
    <location>
        <begin position="824"/>
        <end position="836"/>
    </location>
</feature>
<dbReference type="Pfam" id="PF23030">
    <property type="entry name" value="SCAF11-like_C"/>
    <property type="match status" value="1"/>
</dbReference>
<dbReference type="PANTHER" id="PTHR12618">
    <property type="entry name" value="PHD AND RING FINGER DOMAIN-CONTAINING PROTEIN 1"/>
    <property type="match status" value="1"/>
</dbReference>
<feature type="compositionally biased region" description="Low complexity" evidence="5">
    <location>
        <begin position="768"/>
        <end position="813"/>
    </location>
</feature>
<feature type="compositionally biased region" description="Low complexity" evidence="5">
    <location>
        <begin position="348"/>
        <end position="362"/>
    </location>
</feature>
<evidence type="ECO:0000259" key="6">
    <source>
        <dbReference type="PROSITE" id="PS50016"/>
    </source>
</evidence>
<evidence type="ECO:0000256" key="1">
    <source>
        <dbReference type="ARBA" id="ARBA00022723"/>
    </source>
</evidence>
<feature type="compositionally biased region" description="Basic and acidic residues" evidence="5">
    <location>
        <begin position="1086"/>
        <end position="1127"/>
    </location>
</feature>
<feature type="compositionally biased region" description="Basic and acidic residues" evidence="5">
    <location>
        <begin position="1285"/>
        <end position="1294"/>
    </location>
</feature>
<dbReference type="GeneTree" id="ENSGT00950000183205"/>